<protein>
    <submittedName>
        <fullName evidence="2">Uncharacterized protein</fullName>
    </submittedName>
</protein>
<evidence type="ECO:0000256" key="1">
    <source>
        <dbReference type="SAM" id="MobiDB-lite"/>
    </source>
</evidence>
<feature type="region of interest" description="Disordered" evidence="1">
    <location>
        <begin position="16"/>
        <end position="53"/>
    </location>
</feature>
<organism evidence="2 3">
    <name type="scientific">Rhizoctonia solani</name>
    <dbReference type="NCBI Taxonomy" id="456999"/>
    <lineage>
        <taxon>Eukaryota</taxon>
        <taxon>Fungi</taxon>
        <taxon>Dikarya</taxon>
        <taxon>Basidiomycota</taxon>
        <taxon>Agaricomycotina</taxon>
        <taxon>Agaricomycetes</taxon>
        <taxon>Cantharellales</taxon>
        <taxon>Ceratobasidiaceae</taxon>
        <taxon>Rhizoctonia</taxon>
    </lineage>
</organism>
<evidence type="ECO:0000313" key="2">
    <source>
        <dbReference type="EMBL" id="QRW20067.1"/>
    </source>
</evidence>
<evidence type="ECO:0000313" key="3">
    <source>
        <dbReference type="Proteomes" id="UP000650533"/>
    </source>
</evidence>
<dbReference type="EMBL" id="CP059662">
    <property type="protein sequence ID" value="QRW20067.1"/>
    <property type="molecule type" value="Genomic_DNA"/>
</dbReference>
<dbReference type="KEGG" id="rsx:RhiXN_09042"/>
<accession>A0A8H8SX14</accession>
<dbReference type="RefSeq" id="XP_043180304.1">
    <property type="nucleotide sequence ID" value="XM_043328858.1"/>
</dbReference>
<feature type="compositionally biased region" description="Polar residues" evidence="1">
    <location>
        <begin position="43"/>
        <end position="52"/>
    </location>
</feature>
<feature type="region of interest" description="Disordered" evidence="1">
    <location>
        <begin position="72"/>
        <end position="99"/>
    </location>
</feature>
<sequence length="178" mass="19027">MASQRATLNYTGIVERTDNSRVETWGPDAGANGSSALRPPVNRGQSQGSTKSLPAYERKYRMARLYSWRTRRAARDSMAENHESDRPDCEAPETSNSIAAIRNSGSTATTATSANNADTDCSDSAAPVVVPVHDAANSDSLYGDAYVPSYDGIVGSTIQACDITEAEITTMGTRKARN</sequence>
<name>A0A8H8SX14_9AGAM</name>
<dbReference type="AlphaFoldDB" id="A0A8H8SX14"/>
<proteinExistence type="predicted"/>
<reference evidence="2" key="1">
    <citation type="submission" date="2020-05" db="EMBL/GenBank/DDBJ databases">
        <title>Evolutionary and genomic comparisons of hybrid uninucleate and nonhybrid Rhizoctonia fungi.</title>
        <authorList>
            <person name="Li C."/>
            <person name="Chen X."/>
        </authorList>
    </citation>
    <scope>NUCLEOTIDE SEQUENCE</scope>
    <source>
        <strain evidence="2">AG-1 IA</strain>
    </source>
</reference>
<dbReference type="Proteomes" id="UP000650533">
    <property type="component" value="Chromosome 5"/>
</dbReference>
<gene>
    <name evidence="2" type="ORF">RhiXN_09042</name>
</gene>
<dbReference type="GeneID" id="67031321"/>
<feature type="compositionally biased region" description="Basic and acidic residues" evidence="1">
    <location>
        <begin position="73"/>
        <end position="89"/>
    </location>
</feature>